<feature type="compositionally biased region" description="Polar residues" evidence="2">
    <location>
        <begin position="2066"/>
        <end position="2076"/>
    </location>
</feature>
<dbReference type="InterPro" id="IPR011072">
    <property type="entry name" value="HR1_rho-bd"/>
</dbReference>
<dbReference type="InterPro" id="IPR051364">
    <property type="entry name" value="Cytokinesis/Rho-signaling"/>
</dbReference>
<feature type="compositionally biased region" description="Polar residues" evidence="2">
    <location>
        <begin position="1205"/>
        <end position="1238"/>
    </location>
</feature>
<dbReference type="SMART" id="SM00233">
    <property type="entry name" value="PH"/>
    <property type="match status" value="2"/>
</dbReference>
<feature type="compositionally biased region" description="Polar residues" evidence="2">
    <location>
        <begin position="1793"/>
        <end position="1824"/>
    </location>
</feature>
<feature type="compositionally biased region" description="Basic and acidic residues" evidence="2">
    <location>
        <begin position="678"/>
        <end position="689"/>
    </location>
</feature>
<evidence type="ECO:0000256" key="2">
    <source>
        <dbReference type="SAM" id="MobiDB-lite"/>
    </source>
</evidence>
<feature type="compositionally biased region" description="Polar residues" evidence="2">
    <location>
        <begin position="699"/>
        <end position="714"/>
    </location>
</feature>
<feature type="compositionally biased region" description="Basic residues" evidence="2">
    <location>
        <begin position="524"/>
        <end position="535"/>
    </location>
</feature>
<feature type="compositionally biased region" description="Acidic residues" evidence="2">
    <location>
        <begin position="355"/>
        <end position="370"/>
    </location>
</feature>
<feature type="region of interest" description="Disordered" evidence="2">
    <location>
        <begin position="270"/>
        <end position="292"/>
    </location>
</feature>
<organism evidence="4 5">
    <name type="scientific">Scophthalmus maximus</name>
    <name type="common">Turbot</name>
    <name type="synonym">Psetta maxima</name>
    <dbReference type="NCBI Taxonomy" id="52904"/>
    <lineage>
        <taxon>Eukaryota</taxon>
        <taxon>Metazoa</taxon>
        <taxon>Chordata</taxon>
        <taxon>Craniata</taxon>
        <taxon>Vertebrata</taxon>
        <taxon>Euteleostomi</taxon>
        <taxon>Actinopterygii</taxon>
        <taxon>Neopterygii</taxon>
        <taxon>Teleostei</taxon>
        <taxon>Neoteleostei</taxon>
        <taxon>Acanthomorphata</taxon>
        <taxon>Carangaria</taxon>
        <taxon>Pleuronectiformes</taxon>
        <taxon>Pleuronectoidei</taxon>
        <taxon>Scophthalmidae</taxon>
        <taxon>Scophthalmus</taxon>
    </lineage>
</organism>
<dbReference type="Pfam" id="PF08174">
    <property type="entry name" value="Anillin"/>
    <property type="match status" value="2"/>
</dbReference>
<dbReference type="GO" id="GO:0000281">
    <property type="term" value="P:mitotic cytokinesis"/>
    <property type="evidence" value="ECO:0007669"/>
    <property type="project" value="TreeGrafter"/>
</dbReference>
<feature type="region of interest" description="Disordered" evidence="2">
    <location>
        <begin position="513"/>
        <end position="836"/>
    </location>
</feature>
<feature type="compositionally biased region" description="Low complexity" evidence="2">
    <location>
        <begin position="2375"/>
        <end position="2392"/>
    </location>
</feature>
<feature type="compositionally biased region" description="Polar residues" evidence="2">
    <location>
        <begin position="1697"/>
        <end position="1723"/>
    </location>
</feature>
<feature type="compositionally biased region" description="Polar residues" evidence="2">
    <location>
        <begin position="1140"/>
        <end position="1150"/>
    </location>
</feature>
<feature type="compositionally biased region" description="Basic residues" evidence="2">
    <location>
        <begin position="2105"/>
        <end position="2114"/>
    </location>
</feature>
<feature type="compositionally biased region" description="Acidic residues" evidence="2">
    <location>
        <begin position="541"/>
        <end position="569"/>
    </location>
</feature>
<feature type="compositionally biased region" description="Polar residues" evidence="2">
    <location>
        <begin position="1833"/>
        <end position="1845"/>
    </location>
</feature>
<feature type="compositionally biased region" description="Polar residues" evidence="2">
    <location>
        <begin position="69"/>
        <end position="81"/>
    </location>
</feature>
<dbReference type="SMART" id="SM00742">
    <property type="entry name" value="Hr1"/>
    <property type="match status" value="1"/>
</dbReference>
<feature type="compositionally biased region" description="Polar residues" evidence="2">
    <location>
        <begin position="2257"/>
        <end position="2268"/>
    </location>
</feature>
<feature type="region of interest" description="Disordered" evidence="2">
    <location>
        <begin position="2437"/>
        <end position="2733"/>
    </location>
</feature>
<dbReference type="GO" id="GO:0031106">
    <property type="term" value="P:septin ring organization"/>
    <property type="evidence" value="ECO:0007669"/>
    <property type="project" value="TreeGrafter"/>
</dbReference>
<feature type="region of interest" description="Disordered" evidence="2">
    <location>
        <begin position="962"/>
        <end position="983"/>
    </location>
</feature>
<protein>
    <recommendedName>
        <fullName evidence="3">REM-1 domain-containing protein</fullName>
    </recommendedName>
</protein>
<evidence type="ECO:0000313" key="5">
    <source>
        <dbReference type="Proteomes" id="UP000438429"/>
    </source>
</evidence>
<feature type="compositionally biased region" description="Low complexity" evidence="2">
    <location>
        <begin position="1038"/>
        <end position="1047"/>
    </location>
</feature>
<dbReference type="PROSITE" id="PS51860">
    <property type="entry name" value="REM_1"/>
    <property type="match status" value="1"/>
</dbReference>
<feature type="compositionally biased region" description="Polar residues" evidence="2">
    <location>
        <begin position="1644"/>
        <end position="1656"/>
    </location>
</feature>
<name>A0A6A4S952_SCOMX</name>
<feature type="compositionally biased region" description="Low complexity" evidence="2">
    <location>
        <begin position="1954"/>
        <end position="1966"/>
    </location>
</feature>
<dbReference type="InterPro" id="IPR009057">
    <property type="entry name" value="Homeodomain-like_sf"/>
</dbReference>
<feature type="compositionally biased region" description="Polar residues" evidence="2">
    <location>
        <begin position="44"/>
        <end position="62"/>
    </location>
</feature>
<feature type="region of interest" description="Disordered" evidence="2">
    <location>
        <begin position="1029"/>
        <end position="1127"/>
    </location>
</feature>
<feature type="compositionally biased region" description="Basic residues" evidence="2">
    <location>
        <begin position="1894"/>
        <end position="1903"/>
    </location>
</feature>
<feature type="compositionally biased region" description="Low complexity" evidence="2">
    <location>
        <begin position="1527"/>
        <end position="1562"/>
    </location>
</feature>
<feature type="compositionally biased region" description="Polar residues" evidence="2">
    <location>
        <begin position="1908"/>
        <end position="1922"/>
    </location>
</feature>
<feature type="compositionally biased region" description="Basic and acidic residues" evidence="2">
    <location>
        <begin position="2591"/>
        <end position="2602"/>
    </location>
</feature>
<feature type="region of interest" description="Disordered" evidence="2">
    <location>
        <begin position="1"/>
        <end position="220"/>
    </location>
</feature>
<feature type="compositionally biased region" description="Polar residues" evidence="2">
    <location>
        <begin position="2550"/>
        <end position="2567"/>
    </location>
</feature>
<feature type="compositionally biased region" description="Basic and acidic residues" evidence="2">
    <location>
        <begin position="1177"/>
        <end position="1202"/>
    </location>
</feature>
<feature type="compositionally biased region" description="Basic and acidic residues" evidence="2">
    <location>
        <begin position="2341"/>
        <end position="2350"/>
    </location>
</feature>
<feature type="region of interest" description="Disordered" evidence="2">
    <location>
        <begin position="1375"/>
        <end position="1419"/>
    </location>
</feature>
<dbReference type="InterPro" id="IPR001005">
    <property type="entry name" value="SANT/Myb"/>
</dbReference>
<dbReference type="SUPFAM" id="SSF46585">
    <property type="entry name" value="HR1 repeat"/>
    <property type="match status" value="1"/>
</dbReference>
<dbReference type="InterPro" id="IPR012966">
    <property type="entry name" value="AHD"/>
</dbReference>
<feature type="compositionally biased region" description="Basic residues" evidence="2">
    <location>
        <begin position="1683"/>
        <end position="1692"/>
    </location>
</feature>
<feature type="region of interest" description="Disordered" evidence="2">
    <location>
        <begin position="1859"/>
        <end position="1931"/>
    </location>
</feature>
<accession>A0A6A4S952</accession>
<feature type="compositionally biased region" description="Basic and acidic residues" evidence="2">
    <location>
        <begin position="335"/>
        <end position="345"/>
    </location>
</feature>
<feature type="compositionally biased region" description="Polar residues" evidence="2">
    <location>
        <begin position="1582"/>
        <end position="1613"/>
    </location>
</feature>
<feature type="compositionally biased region" description="Polar residues" evidence="2">
    <location>
        <begin position="1071"/>
        <end position="1103"/>
    </location>
</feature>
<feature type="compositionally biased region" description="Polar residues" evidence="2">
    <location>
        <begin position="1489"/>
        <end position="1500"/>
    </location>
</feature>
<feature type="compositionally biased region" description="Polar residues" evidence="2">
    <location>
        <begin position="2215"/>
        <end position="2240"/>
    </location>
</feature>
<feature type="compositionally biased region" description="Basic residues" evidence="2">
    <location>
        <begin position="1057"/>
        <end position="1066"/>
    </location>
</feature>
<feature type="region of interest" description="Disordered" evidence="2">
    <location>
        <begin position="1140"/>
        <end position="1331"/>
    </location>
</feature>
<dbReference type="PANTHER" id="PTHR21538">
    <property type="entry name" value="ANILLIN/RHOTEKIN RTKN"/>
    <property type="match status" value="1"/>
</dbReference>
<dbReference type="InterPro" id="IPR036274">
    <property type="entry name" value="HR1_rpt_sf"/>
</dbReference>
<feature type="compositionally biased region" description="Polar residues" evidence="2">
    <location>
        <begin position="19"/>
        <end position="34"/>
    </location>
</feature>
<dbReference type="GO" id="GO:0005826">
    <property type="term" value="C:actomyosin contractile ring"/>
    <property type="evidence" value="ECO:0007669"/>
    <property type="project" value="TreeGrafter"/>
</dbReference>
<feature type="compositionally biased region" description="Low complexity" evidence="2">
    <location>
        <begin position="2161"/>
        <end position="2195"/>
    </location>
</feature>
<feature type="compositionally biased region" description="Basic and acidic residues" evidence="2">
    <location>
        <begin position="2245"/>
        <end position="2256"/>
    </location>
</feature>
<feature type="compositionally biased region" description="Basic residues" evidence="2">
    <location>
        <begin position="1265"/>
        <end position="1274"/>
    </location>
</feature>
<dbReference type="SMART" id="SM00717">
    <property type="entry name" value="SANT"/>
    <property type="match status" value="1"/>
</dbReference>
<feature type="region of interest" description="Disordered" evidence="2">
    <location>
        <begin position="2317"/>
        <end position="2354"/>
    </location>
</feature>
<evidence type="ECO:0000259" key="3">
    <source>
        <dbReference type="PROSITE" id="PS51860"/>
    </source>
</evidence>
<feature type="domain" description="REM-1" evidence="3">
    <location>
        <begin position="2916"/>
        <end position="2990"/>
    </location>
</feature>
<feature type="compositionally biased region" description="Polar residues" evidence="2">
    <location>
        <begin position="2612"/>
        <end position="2629"/>
    </location>
</feature>
<feature type="compositionally biased region" description="Polar residues" evidence="2">
    <location>
        <begin position="1375"/>
        <end position="1397"/>
    </location>
</feature>
<feature type="compositionally biased region" description="Basic residues" evidence="2">
    <location>
        <begin position="2537"/>
        <end position="2546"/>
    </location>
</feature>
<feature type="compositionally biased region" description="Basic and acidic residues" evidence="2">
    <location>
        <begin position="191"/>
        <end position="220"/>
    </location>
</feature>
<dbReference type="Pfam" id="PF15963">
    <property type="entry name" value="Myb_DNA-bind_7"/>
    <property type="match status" value="1"/>
</dbReference>
<feature type="region of interest" description="Disordered" evidence="2">
    <location>
        <begin position="1475"/>
        <end position="1845"/>
    </location>
</feature>
<feature type="compositionally biased region" description="Basic and acidic residues" evidence="2">
    <location>
        <begin position="604"/>
        <end position="646"/>
    </location>
</feature>
<feature type="region of interest" description="Disordered" evidence="2">
    <location>
        <begin position="2009"/>
        <end position="2268"/>
    </location>
</feature>
<dbReference type="PANTHER" id="PTHR21538:SF19">
    <property type="entry name" value="RHOTEKIN"/>
    <property type="match status" value="1"/>
</dbReference>
<dbReference type="SUPFAM" id="SSF50729">
    <property type="entry name" value="PH domain-like"/>
    <property type="match status" value="2"/>
</dbReference>
<feature type="region of interest" description="Disordered" evidence="2">
    <location>
        <begin position="1945"/>
        <end position="1970"/>
    </location>
</feature>
<dbReference type="InterPro" id="IPR039467">
    <property type="entry name" value="TFIIIB_B''_Myb"/>
</dbReference>
<feature type="compositionally biased region" description="Polar residues" evidence="2">
    <location>
        <begin position="1160"/>
        <end position="1173"/>
    </location>
</feature>
<proteinExistence type="predicted"/>
<dbReference type="EMBL" id="VEVO01000014">
    <property type="protein sequence ID" value="KAF0031736.1"/>
    <property type="molecule type" value="Genomic_DNA"/>
</dbReference>
<feature type="region of interest" description="Disordered" evidence="2">
    <location>
        <begin position="2367"/>
        <end position="2393"/>
    </location>
</feature>
<feature type="compositionally biased region" description="Basic and acidic residues" evidence="2">
    <location>
        <begin position="1725"/>
        <end position="1734"/>
    </location>
</feature>
<feature type="compositionally biased region" description="Polar residues" evidence="2">
    <location>
        <begin position="2470"/>
        <end position="2484"/>
    </location>
</feature>
<feature type="compositionally biased region" description="Polar residues" evidence="2">
    <location>
        <begin position="2437"/>
        <end position="2457"/>
    </location>
</feature>
<evidence type="ECO:0000256" key="1">
    <source>
        <dbReference type="PROSITE-ProRule" id="PRU01207"/>
    </source>
</evidence>
<comment type="caution">
    <text evidence="4">The sequence shown here is derived from an EMBL/GenBank/DDBJ whole genome shotgun (WGS) entry which is preliminary data.</text>
</comment>
<evidence type="ECO:0000313" key="4">
    <source>
        <dbReference type="EMBL" id="KAF0031736.1"/>
    </source>
</evidence>
<feature type="compositionally biased region" description="Basic and acidic residues" evidence="2">
    <location>
        <begin position="1402"/>
        <end position="1413"/>
    </location>
</feature>
<feature type="compositionally biased region" description="Polar residues" evidence="2">
    <location>
        <begin position="2715"/>
        <end position="2727"/>
    </location>
</feature>
<feature type="compositionally biased region" description="Polar residues" evidence="2">
    <location>
        <begin position="1320"/>
        <end position="1331"/>
    </location>
</feature>
<feature type="region of interest" description="Disordered" evidence="2">
    <location>
        <begin position="317"/>
        <end position="371"/>
    </location>
</feature>
<feature type="compositionally biased region" description="Low complexity" evidence="2">
    <location>
        <begin position="1104"/>
        <end position="1122"/>
    </location>
</feature>
<dbReference type="InterPro" id="IPR001849">
    <property type="entry name" value="PH_domain"/>
</dbReference>
<feature type="compositionally biased region" description="Basic and acidic residues" evidence="2">
    <location>
        <begin position="2458"/>
        <end position="2469"/>
    </location>
</feature>
<feature type="compositionally biased region" description="Polar residues" evidence="2">
    <location>
        <begin position="2119"/>
        <end position="2133"/>
    </location>
</feature>
<feature type="compositionally biased region" description="Basic and acidic residues" evidence="2">
    <location>
        <begin position="1291"/>
        <end position="1300"/>
    </location>
</feature>
<feature type="compositionally biased region" description="Acidic residues" evidence="2">
    <location>
        <begin position="812"/>
        <end position="829"/>
    </location>
</feature>
<keyword evidence="1" id="KW-0175">Coiled coil</keyword>
<feature type="compositionally biased region" description="Basic and acidic residues" evidence="2">
    <location>
        <begin position="2685"/>
        <end position="2697"/>
    </location>
</feature>
<reference evidence="4 5" key="1">
    <citation type="submission" date="2019-06" db="EMBL/GenBank/DDBJ databases">
        <title>Draft genomes of female and male turbot (Scophthalmus maximus).</title>
        <authorList>
            <person name="Xu H."/>
            <person name="Xu X.-W."/>
            <person name="Shao C."/>
            <person name="Chen S."/>
        </authorList>
    </citation>
    <scope>NUCLEOTIDE SEQUENCE [LARGE SCALE GENOMIC DNA]</scope>
    <source>
        <strain evidence="4">Ysfricsl-2016a</strain>
        <tissue evidence="4">Blood</tissue>
    </source>
</reference>
<feature type="compositionally biased region" description="Low complexity" evidence="2">
    <location>
        <begin position="1744"/>
        <end position="1773"/>
    </location>
</feature>
<gene>
    <name evidence="4" type="ORF">F2P81_016291</name>
</gene>
<sequence length="3530" mass="384922">MFRRSRFSVRPNVGATGRTAATPQEATTANQEASETPRHVGESSAHTAVTDTTSVVTPSEKTTVPGDGNDQNGEGANSSAAVQRRKRFSVKPKVAPGRPSAHARTPKTPAKAPFETPVEVPSSDLDKPATSSQPGTTAAPHGLQSPKQRRPSEESKQPKPTPNSSDSSGPSAVSLPDESVEENNLPTDSGKQLEGKSDGQVKEVPPRPPDKVPRSIPDREAVELSEKAKTLMSSKGGLSLSPSALSLSRLLNDPSDLQRLAKAQKLRELLRQERHKETKRKKSKARVKEYTLDPAKMTMRDLIHYLPVSNPMTSSFEDLSQENETVIPPSPAREQSPETAKEPEVPPKMICPREEGEEVADEEEEDEDDSVMVPQLKVAEDGSLIIDEESLTVEVQRAKGPNPAEGRDPIFERGSTTTYSSFRKATYSKPWSSEETDMFYLAVSMVGTDFSMICQLFTHRARSEIKNKFKKEERENAWRIDKAFRERRKLDIEYFSKLLEKILEVQKNRKKLKSLTKKNSESKKCKRKAKGKNAARKLSAVEEEDEDDANEVPDLEDEEEGEKENEDLCNEGGTPVSKPMRQHKRKSRQAAVTQEPNNKKKKTGEKSNKQGETCKPEDTEAAPPEDHITSDMSEKTEDVDVSKDTAIKPAKLSQGRAPKPLLPLGRKWGKKPLPPSTKAKDNASDKGDESATDGASHEQVINDSSPSRQANKNTADAEISSEEEEACVQPPRPTRYGRMPKPTKPLNYPAKEVAHTSASDTTPALPVGSTVSAAKPKPKCTAKRGRSSKQKSAPESKKAKLVTLRASRSEHSDEEDEKLQDEEGQEEECPVCSPSEDGIAPVFVPASLRSPRPVISEVEETLEELDVLANIPDVLGISQDAMCPDASCEWAQNETGTTEPSEHQLDLLVDVIDFLSTEHTEVSEDEGYNEAAQTLLTIGNLTHLPQSAQNQEDHITETTSVGVEQTEQHLEEETASKPTAQEEIDDTLVMFIHGDIETSETIASVEPQEGTTDRCDNALITTSDLPCAGQKIVSDTDPSPQLQSSPESSKKNSLQTRKGRVSKVKPKPNLGRSSRTAQPKSQPETSTSQTAKESNRETANCQVTESPSAPEETTPEIPECSPNSLKDDISCTKVTLTEKLSVSQDSSVGQVESGAAASAQRASENQSHYSSDAQFEPSREQARTDTMSKAETEPESQAEKIKSFCNYSVTSDTSVTESHVEQGSNTDSVPVQEGSQHSAAFVTPAYEVSVGQKAESEVTSTCQSRRTRLQKVKPKLNLLGTPRTTRSKPKSTKDSVEKDCSSTPTSKTHEKAIAEVEPEATSSENPSSSFGPASVLTSSFDLGFTLTPMNKLSTTAEKRTDDGLLGQLHFVAATSDQSTSENQILSQTPSEPSNRGTGSSGSKDDKGAAHDGTPESSDNLLTYNQAVTQSQVEKYLGSVQDSIDLPALCVTPVDLPVYQKEESKVASTCQIKRGQSIKVKPKPNLPEMSRTTRSKPQSTKDSVEKDCSPIPNSKIHEKAIAEVEPESTCGTSSENPSSSSGPASVFTPSFDFGSTLTSTKELSTTEEMRTDDGLLGQVYSIAATSDQSSSENQILSQTPSEPSNRVTGSTSASTDDKGATHDGTTNTNDDLETHNPAVTELQVEKNSGSVQDSSDLPAQCITPVDLPVSQKEESEVASTCQVKRGRSIKVKPKPNLPGTSRTMWSKPQSTKDSVEKNCSQTPISKVHEKAKAVVESEATPGTYSENPSSSSGPASVFTPSFDFGSTLTPTKELSTTEETKTDDGLLGQLYSVAATSHQRTSENQILSQTLSEPNNKDTGSTSGSTDDKGATHDGTTNTNDDLVTYNPAVTQSQVEKDIGSVQESSDLPAPCVTPVDLPVSQKEESEVASTCQIKRGRSLKVKPKPNLPGTSRTTWSKSQSTKDSVEKDCCPIPNSKIQEKAIAEVEPEATCGNSSENRSSSSGPASVLTPSFHLDSTLTAAKELSKTEETRTDDGLLCQVYSIAATSDQSSSENQIFSQILSEPSNRDTGSTSGSTDDKGATHDGTTNTNDDLETHNPAVTELQVEKNSGSVQDSSDLPAPCATPVDLPVSQKEKSEVASTCQVKRGRSIKIKPKPNLAQISRTIRSKPQSTKDSVKKDCSPIQTSKVHEKAVEEVESEATSGTYSENPSSSSGPTSVLKPSFDFGSTLTPTKELSTTEETETDDGLLGQLYSVAANSDQSTSKNQILSQTPSEPSNRGTGSSGSKDDKGATHDGTPESSDNLLTYNQAVTQSQVEKYLGSVQDSIDLPAPCVTPADLPVSKKEESEVESTCQIKRGRSLKVKPKPTLAQISRTIRSKPQSKKDSVEKDCSPIPISKVHEKAIAEVEPEATCGTSSENPSSSSGPASVFTPSFDFGSTLTPIKELSTTEETRTYDGLLGQLYSVAATSHQTTSENLILSQTPSEPNNRDTGSTSGFTDNKDDGETESRDTASVSRLIDQSSDKLVTSDLDVTESQVGKDSASDQDSSDHPAPRVTPVEDLPVSQKEESEAASTCKSTRGRSQRVKPKPNLAQTSRSIGSRPQTTKDSVVQLVERPSSPTVKPRSIDNTTAEGEKEKETRETNETSTNKPKLTDSTQSEPTESSKTSIKGPQSHRGRLIKPKPNLGRSSRPPQPRQVQNTTQAETDSDAQLECVDGSDSRNLVSELRPDIQEPVERAGKHISNQEPLPNDVGSSLGGMTQINDQPSQNDSHRNDAISSLGCVTQVLENTSQNTSTLSTEGPQSPQSLRLLPDLMSDSDEPFFILSLTEIPVCSSGEVMDSADQPRPCLPAGNAPTQQQSVPGERLAPGGDGYQMPTKETGEMGFSSVKYAGPEPAACMIVDQQSSPPYYQKLKRIMRRLKSLLQSREHQQLEEEHLQRWIIYRPLDTVNYTRTQSTALLSVQLRCQNLSKDKEVLKQIEREVRMREGASKLLAACSQRAQALEASKTLLTCNARILALLSQLQKMRNAQILQRAGRRSDGSQHCVYGSIDNRSVETDVKECYSQKRGREPSEDTVPCKGKVALSGECRQKNPSCHKFMDIPETELLSLNYNLHSVDLRIPLMWKDSEYFKNKGELHRCAVFCLLQCDTEIYDTGLVMVDRTLTDICFEDTVILGPKYNLVAHATLTVEHVQEGFKTHDLSLAAAEWLPLYGNMCCRLVAQPLCMIQPVISGQLEVKLGEDLDCWENVYGILRGQSLLCYESQEDVESEDEPLLVIPIKKDTLLCAFERDAIHSQRLYISTQCHGEDVSYTLTLHIPEDTQRWNEALWQQIFNIKLHRCAVFCLLQCDTEIYDTGLVMVDRTLTDICFEDTVILGPKYNLVAHATLTVEHVQEGFKTHDLSLAAAEWLPLYGNMCCRLVAQPLCMIQPVISGQLEVKLGEDLDCWENVYGILRGQSLLCYESQEDVESEDEPLLVIPIKKDTLLCAFERDAIHSQRLYISTQCHGEDVSYTLTLHIPEDTQRWNEALWQQIFNIITPSSPIEGHVVPDLSVVIRNLLSSYYKERLALDFWHG</sequence>
<feature type="compositionally biased region" description="Polar residues" evidence="2">
    <location>
        <begin position="2009"/>
        <end position="2035"/>
    </location>
</feature>
<dbReference type="GO" id="GO:0000915">
    <property type="term" value="P:actomyosin contractile ring assembly"/>
    <property type="evidence" value="ECO:0007669"/>
    <property type="project" value="TreeGrafter"/>
</dbReference>
<dbReference type="Proteomes" id="UP000438429">
    <property type="component" value="Unassembled WGS sequence"/>
</dbReference>
<feature type="compositionally biased region" description="Polar residues" evidence="2">
    <location>
        <begin position="2654"/>
        <end position="2663"/>
    </location>
</feature>
<feature type="compositionally biased region" description="Basic residues" evidence="2">
    <location>
        <begin position="776"/>
        <end position="789"/>
    </location>
</feature>
<dbReference type="GO" id="GO:0007165">
    <property type="term" value="P:signal transduction"/>
    <property type="evidence" value="ECO:0007669"/>
    <property type="project" value="InterPro"/>
</dbReference>
<dbReference type="SUPFAM" id="SSF46689">
    <property type="entry name" value="Homeodomain-like"/>
    <property type="match status" value="1"/>
</dbReference>
<feature type="compositionally biased region" description="Basic and acidic residues" evidence="2">
    <location>
        <begin position="966"/>
        <end position="975"/>
    </location>
</feature>
<feature type="compositionally biased region" description="Polar residues" evidence="2">
    <location>
        <begin position="162"/>
        <end position="171"/>
    </location>
</feature>